<dbReference type="AlphaFoldDB" id="A0A381NWU3"/>
<accession>A0A381NWU3</accession>
<dbReference type="EMBL" id="UINC01000662">
    <property type="protein sequence ID" value="SUZ59085.1"/>
    <property type="molecule type" value="Genomic_DNA"/>
</dbReference>
<protein>
    <recommendedName>
        <fullName evidence="2">Molybdopterin synthase sulfur carrier subunit</fullName>
    </recommendedName>
</protein>
<sequence>VRINLIFYAVLEETISAEPLLLEVKNGSTAEQVVALLSENYPQAAAILRSTRLAHQDEYVGKKSVLTDGEVYCLIPPVSGG</sequence>
<proteinExistence type="predicted"/>
<evidence type="ECO:0000313" key="1">
    <source>
        <dbReference type="EMBL" id="SUZ59085.1"/>
    </source>
</evidence>
<evidence type="ECO:0008006" key="2">
    <source>
        <dbReference type="Google" id="ProtNLM"/>
    </source>
</evidence>
<dbReference type="Gene3D" id="3.10.20.30">
    <property type="match status" value="1"/>
</dbReference>
<feature type="non-terminal residue" evidence="1">
    <location>
        <position position="1"/>
    </location>
</feature>
<gene>
    <name evidence="1" type="ORF">METZ01_LOCUS11939</name>
</gene>
<dbReference type="CDD" id="cd00754">
    <property type="entry name" value="Ubl_MoaD"/>
    <property type="match status" value="1"/>
</dbReference>
<name>A0A381NWU3_9ZZZZ</name>
<dbReference type="Pfam" id="PF02597">
    <property type="entry name" value="ThiS"/>
    <property type="match status" value="1"/>
</dbReference>
<dbReference type="SUPFAM" id="SSF54285">
    <property type="entry name" value="MoaD/ThiS"/>
    <property type="match status" value="1"/>
</dbReference>
<dbReference type="InterPro" id="IPR003749">
    <property type="entry name" value="ThiS/MoaD-like"/>
</dbReference>
<organism evidence="1">
    <name type="scientific">marine metagenome</name>
    <dbReference type="NCBI Taxonomy" id="408172"/>
    <lineage>
        <taxon>unclassified sequences</taxon>
        <taxon>metagenomes</taxon>
        <taxon>ecological metagenomes</taxon>
    </lineage>
</organism>
<dbReference type="InterPro" id="IPR012675">
    <property type="entry name" value="Beta-grasp_dom_sf"/>
</dbReference>
<reference evidence="1" key="1">
    <citation type="submission" date="2018-05" db="EMBL/GenBank/DDBJ databases">
        <authorList>
            <person name="Lanie J.A."/>
            <person name="Ng W.-L."/>
            <person name="Kazmierczak K.M."/>
            <person name="Andrzejewski T.M."/>
            <person name="Davidsen T.M."/>
            <person name="Wayne K.J."/>
            <person name="Tettelin H."/>
            <person name="Glass J.I."/>
            <person name="Rusch D."/>
            <person name="Podicherti R."/>
            <person name="Tsui H.-C.T."/>
            <person name="Winkler M.E."/>
        </authorList>
    </citation>
    <scope>NUCLEOTIDE SEQUENCE</scope>
</reference>
<dbReference type="InterPro" id="IPR016155">
    <property type="entry name" value="Mopterin_synth/thiamin_S_b"/>
</dbReference>